<protein>
    <submittedName>
        <fullName evidence="2">Uncharacterized protein</fullName>
    </submittedName>
</protein>
<keyword evidence="1" id="KW-0812">Transmembrane</keyword>
<dbReference type="AlphaFoldDB" id="A0A2Z6QWM6"/>
<accession>A0A2Z6QWM6</accession>
<keyword evidence="1" id="KW-0472">Membrane</keyword>
<dbReference type="Proteomes" id="UP000247702">
    <property type="component" value="Unassembled WGS sequence"/>
</dbReference>
<dbReference type="Proteomes" id="UP000615446">
    <property type="component" value="Unassembled WGS sequence"/>
</dbReference>
<comment type="caution">
    <text evidence="2">The sequence shown here is derived from an EMBL/GenBank/DDBJ whole genome shotgun (WGS) entry which is preliminary data.</text>
</comment>
<feature type="transmembrane region" description="Helical" evidence="1">
    <location>
        <begin position="43"/>
        <end position="59"/>
    </location>
</feature>
<keyword evidence="4" id="KW-1185">Reference proteome</keyword>
<reference evidence="2 4" key="1">
    <citation type="submission" date="2017-11" db="EMBL/GenBank/DDBJ databases">
        <title>The genome of Rhizophagus clarus HR1 reveals common genetic basis of auxotrophy among arbuscular mycorrhizal fungi.</title>
        <authorList>
            <person name="Kobayashi Y."/>
        </authorList>
    </citation>
    <scope>NUCLEOTIDE SEQUENCE [LARGE SCALE GENOMIC DNA]</scope>
    <source>
        <strain evidence="2 4">HR1</strain>
    </source>
</reference>
<name>A0A2Z6QWM6_9GLOM</name>
<keyword evidence="1" id="KW-1133">Transmembrane helix</keyword>
<dbReference type="EMBL" id="BEXD01001557">
    <property type="protein sequence ID" value="GBB94693.1"/>
    <property type="molecule type" value="Genomic_DNA"/>
</dbReference>
<evidence type="ECO:0000313" key="3">
    <source>
        <dbReference type="EMBL" id="GES78350.1"/>
    </source>
</evidence>
<evidence type="ECO:0000313" key="4">
    <source>
        <dbReference type="Proteomes" id="UP000247702"/>
    </source>
</evidence>
<sequence length="75" mass="8622">MSHLEYTTYTTCNQSRLITPNPPKLSNNAGGRKVISLLLYQDSPFPSIIFLVVGHWLVLHRYRTTLQKTTCIFLL</sequence>
<gene>
    <name evidence="3" type="ORF">RCL2_000565500</name>
    <name evidence="2" type="ORF">RclHR1_00240041</name>
</gene>
<evidence type="ECO:0000313" key="2">
    <source>
        <dbReference type="EMBL" id="GBB94693.1"/>
    </source>
</evidence>
<reference evidence="3" key="2">
    <citation type="submission" date="2019-10" db="EMBL/GenBank/DDBJ databases">
        <title>Conservation and host-specific expression of non-tandemly repeated heterogenous ribosome RNA gene in arbuscular mycorrhizal fungi.</title>
        <authorList>
            <person name="Maeda T."/>
            <person name="Kobayashi Y."/>
            <person name="Nakagawa T."/>
            <person name="Ezawa T."/>
            <person name="Yamaguchi K."/>
            <person name="Bino T."/>
            <person name="Nishimoto Y."/>
            <person name="Shigenobu S."/>
            <person name="Kawaguchi M."/>
        </authorList>
    </citation>
    <scope>NUCLEOTIDE SEQUENCE</scope>
    <source>
        <strain evidence="3">HR1</strain>
    </source>
</reference>
<organism evidence="2 4">
    <name type="scientific">Rhizophagus clarus</name>
    <dbReference type="NCBI Taxonomy" id="94130"/>
    <lineage>
        <taxon>Eukaryota</taxon>
        <taxon>Fungi</taxon>
        <taxon>Fungi incertae sedis</taxon>
        <taxon>Mucoromycota</taxon>
        <taxon>Glomeromycotina</taxon>
        <taxon>Glomeromycetes</taxon>
        <taxon>Glomerales</taxon>
        <taxon>Glomeraceae</taxon>
        <taxon>Rhizophagus</taxon>
    </lineage>
</organism>
<evidence type="ECO:0000256" key="1">
    <source>
        <dbReference type="SAM" id="Phobius"/>
    </source>
</evidence>
<dbReference type="EMBL" id="BLAL01000037">
    <property type="protein sequence ID" value="GES78350.1"/>
    <property type="molecule type" value="Genomic_DNA"/>
</dbReference>
<proteinExistence type="predicted"/>